<dbReference type="GO" id="GO:0016787">
    <property type="term" value="F:hydrolase activity"/>
    <property type="evidence" value="ECO:0007669"/>
    <property type="project" value="UniProtKB-KW"/>
</dbReference>
<reference evidence="1 2" key="1">
    <citation type="journal article" date="2018" name="J. Microbiol.">
        <title>Salicibibacter kimchii gen. nov., sp. nov., a moderately halophilic and alkalitolerant bacterium in the family Bacillaceae, isolated from kimchi.</title>
        <authorList>
            <person name="Jang J.Y."/>
            <person name="Oh Y.J."/>
            <person name="Lim S.K."/>
            <person name="Park H.K."/>
            <person name="Lee C."/>
            <person name="Kim J.Y."/>
            <person name="Lee M.A."/>
            <person name="Choi H.J."/>
        </authorList>
    </citation>
    <scope>NUCLEOTIDE SEQUENCE [LARGE SCALE GENOMIC DNA]</scope>
    <source>
        <strain evidence="1 2">NKC1-1</strain>
    </source>
</reference>
<dbReference type="Pfam" id="PF02089">
    <property type="entry name" value="Palm_thioest"/>
    <property type="match status" value="1"/>
</dbReference>
<evidence type="ECO:0000313" key="2">
    <source>
        <dbReference type="Proteomes" id="UP000252100"/>
    </source>
</evidence>
<dbReference type="KEGG" id="rue:DT065_13315"/>
<keyword evidence="2" id="KW-1185">Reference proteome</keyword>
<gene>
    <name evidence="1" type="ORF">DT065_13315</name>
</gene>
<name>A0A345C103_9BACI</name>
<evidence type="ECO:0000313" key="1">
    <source>
        <dbReference type="EMBL" id="AXF56884.1"/>
    </source>
</evidence>
<dbReference type="PANTHER" id="PTHR37946">
    <property type="entry name" value="SLL1969 PROTEIN"/>
    <property type="match status" value="1"/>
</dbReference>
<accession>A0A345C103</accession>
<protein>
    <submittedName>
        <fullName evidence="1">Alpha/beta hydrolase</fullName>
    </submittedName>
</protein>
<dbReference type="InterPro" id="IPR029058">
    <property type="entry name" value="AB_hydrolase_fold"/>
</dbReference>
<dbReference type="SUPFAM" id="SSF53474">
    <property type="entry name" value="alpha/beta-Hydrolases"/>
    <property type="match status" value="1"/>
</dbReference>
<dbReference type="RefSeq" id="WP_114374206.1">
    <property type="nucleotide sequence ID" value="NZ_CP031092.1"/>
</dbReference>
<proteinExistence type="predicted"/>
<dbReference type="EMBL" id="CP031092">
    <property type="protein sequence ID" value="AXF56884.1"/>
    <property type="molecule type" value="Genomic_DNA"/>
</dbReference>
<dbReference type="PANTHER" id="PTHR37946:SF1">
    <property type="entry name" value="SLL1969 PROTEIN"/>
    <property type="match status" value="1"/>
</dbReference>
<organism evidence="1 2">
    <name type="scientific">Salicibibacter kimchii</name>
    <dbReference type="NCBI Taxonomy" id="2099786"/>
    <lineage>
        <taxon>Bacteria</taxon>
        <taxon>Bacillati</taxon>
        <taxon>Bacillota</taxon>
        <taxon>Bacilli</taxon>
        <taxon>Bacillales</taxon>
        <taxon>Bacillaceae</taxon>
        <taxon>Salicibibacter</taxon>
    </lineage>
</organism>
<dbReference type="Proteomes" id="UP000252100">
    <property type="component" value="Chromosome"/>
</dbReference>
<dbReference type="Gene3D" id="3.40.50.1820">
    <property type="entry name" value="alpha/beta hydrolase"/>
    <property type="match status" value="1"/>
</dbReference>
<keyword evidence="1" id="KW-0378">Hydrolase</keyword>
<dbReference type="AlphaFoldDB" id="A0A345C103"/>
<dbReference type="OrthoDB" id="9765872at2"/>
<sequence>MTGVQDVVLIHGLVNRHRWSDAFLETLTDVWGSGHVYVIYTNAYNEVKENVYNGKVIYMIGRNNGSAGTKSLDDQTKEMEGKIQILQSDYGLGKTFNVIGHSMGGLVARQYIYHQPHTVANLVTLGTPHHGSPLADYYRGLGFILRARKAFANTNPKWLKTFNARYPVAGAPLFNEGKIYTIRGNAKGKLRNNWGTLGEVYFGWLTLRLIKRTANDGLVPYDSAVIDGAEHLGDFPDCDHLGLVVRSSVAKAASVALRGSRADKGA</sequence>